<dbReference type="Pfam" id="PF04279">
    <property type="entry name" value="IspA"/>
    <property type="match status" value="1"/>
</dbReference>
<dbReference type="PANTHER" id="PTHR36917">
    <property type="entry name" value="INTRACELLULAR SEPTATION PROTEIN A-RELATED"/>
    <property type="match status" value="1"/>
</dbReference>
<dbReference type="EMBL" id="JARJFB010000007">
    <property type="protein sequence ID" value="MEA0970241.1"/>
    <property type="molecule type" value="Genomic_DNA"/>
</dbReference>
<dbReference type="NCBIfam" id="TIGR00997">
    <property type="entry name" value="ispZ"/>
    <property type="match status" value="1"/>
</dbReference>
<comment type="function">
    <text evidence="5">Plays a role in cell envelope biogenesis, maintenance of cell envelope integrity and membrane homeostasis.</text>
</comment>
<evidence type="ECO:0000256" key="4">
    <source>
        <dbReference type="ARBA" id="ARBA00023136"/>
    </source>
</evidence>
<keyword evidence="3 5" id="KW-1133">Transmembrane helix</keyword>
<dbReference type="HAMAP" id="MF_00189">
    <property type="entry name" value="YciB"/>
    <property type="match status" value="1"/>
</dbReference>
<comment type="caution">
    <text evidence="5">Lacks conserved residue(s) required for the propagation of feature annotation.</text>
</comment>
<evidence type="ECO:0000313" key="7">
    <source>
        <dbReference type="Proteomes" id="UP001291687"/>
    </source>
</evidence>
<keyword evidence="1 5" id="KW-1003">Cell membrane</keyword>
<feature type="transmembrane region" description="Helical" evidence="5">
    <location>
        <begin position="20"/>
        <end position="44"/>
    </location>
</feature>
<evidence type="ECO:0000256" key="1">
    <source>
        <dbReference type="ARBA" id="ARBA00022475"/>
    </source>
</evidence>
<keyword evidence="7" id="KW-1185">Reference proteome</keyword>
<evidence type="ECO:0000256" key="3">
    <source>
        <dbReference type="ARBA" id="ARBA00022989"/>
    </source>
</evidence>
<dbReference type="InterPro" id="IPR006008">
    <property type="entry name" value="YciB"/>
</dbReference>
<feature type="transmembrane region" description="Helical" evidence="5">
    <location>
        <begin position="51"/>
        <end position="68"/>
    </location>
</feature>
<feature type="transmembrane region" description="Helical" evidence="5">
    <location>
        <begin position="118"/>
        <end position="138"/>
    </location>
</feature>
<organism evidence="6 7">
    <name type="scientific">Candidatus Megaera venefica</name>
    <dbReference type="NCBI Taxonomy" id="2055910"/>
    <lineage>
        <taxon>Bacteria</taxon>
        <taxon>Pseudomonadati</taxon>
        <taxon>Pseudomonadota</taxon>
        <taxon>Alphaproteobacteria</taxon>
        <taxon>Rickettsiales</taxon>
        <taxon>Rickettsiaceae</taxon>
        <taxon>Candidatus Megaera</taxon>
    </lineage>
</organism>
<evidence type="ECO:0000313" key="6">
    <source>
        <dbReference type="EMBL" id="MEA0970241.1"/>
    </source>
</evidence>
<comment type="caution">
    <text evidence="6">The sequence shown here is derived from an EMBL/GenBank/DDBJ whole genome shotgun (WGS) entry which is preliminary data.</text>
</comment>
<comment type="similarity">
    <text evidence="5">Belongs to the YciB family.</text>
</comment>
<dbReference type="Proteomes" id="UP001291687">
    <property type="component" value="Unassembled WGS sequence"/>
</dbReference>
<dbReference type="RefSeq" id="WP_322776144.1">
    <property type="nucleotide sequence ID" value="NZ_JARJFB010000007.1"/>
</dbReference>
<name>A0ABU5NAS6_9RICK</name>
<protein>
    <recommendedName>
        <fullName evidence="5">Inner membrane-spanning protein YciB</fullName>
    </recommendedName>
</protein>
<dbReference type="PANTHER" id="PTHR36917:SF1">
    <property type="entry name" value="INNER MEMBRANE-SPANNING PROTEIN YCIB"/>
    <property type="match status" value="1"/>
</dbReference>
<keyword evidence="4 5" id="KW-0472">Membrane</keyword>
<gene>
    <name evidence="5" type="primary">yciB</name>
    <name evidence="6" type="ORF">Megvenef_00196</name>
</gene>
<sequence>MLKLLIEFIPLIAFFIGYKVGGIFDATLYTLVATVGSTAITLLLKQKVSKVHLITNVLLLVSASLTLFSGNTTFIKMKPTILYTIFGSAFFITSFKWEPAIKLALGTAIQLKEDIHWLQLNIRFMWFFFTMAVVNEFVWRTFPEETWVNFKVFGALPITILFLLFQLPYLIKYKASDSSVQ</sequence>
<evidence type="ECO:0000256" key="5">
    <source>
        <dbReference type="HAMAP-Rule" id="MF_00189"/>
    </source>
</evidence>
<evidence type="ECO:0000256" key="2">
    <source>
        <dbReference type="ARBA" id="ARBA00022692"/>
    </source>
</evidence>
<keyword evidence="2 5" id="KW-0812">Transmembrane</keyword>
<reference evidence="6 7" key="1">
    <citation type="submission" date="2023-03" db="EMBL/GenBank/DDBJ databases">
        <title>Host association and intracellularity evolved multiple times independently in the Rickettsiales.</title>
        <authorList>
            <person name="Castelli M."/>
            <person name="Nardi T."/>
            <person name="Gammuto L."/>
            <person name="Bellinzona G."/>
            <person name="Sabaneyeva E."/>
            <person name="Potekhin A."/>
            <person name="Serra V."/>
            <person name="Petroni G."/>
            <person name="Sassera D."/>
        </authorList>
    </citation>
    <scope>NUCLEOTIDE SEQUENCE [LARGE SCALE GENOMIC DNA]</scope>
    <source>
        <strain evidence="6 7">Sr 2-6</strain>
    </source>
</reference>
<comment type="subcellular location">
    <subcellularLocation>
        <location evidence="5">Cell inner membrane</location>
        <topology evidence="5">Multi-pass membrane protein</topology>
    </subcellularLocation>
</comment>
<proteinExistence type="inferred from homology"/>
<keyword evidence="5" id="KW-0997">Cell inner membrane</keyword>
<feature type="transmembrane region" description="Helical" evidence="5">
    <location>
        <begin position="150"/>
        <end position="171"/>
    </location>
</feature>
<accession>A0ABU5NAS6</accession>